<dbReference type="PROSITE" id="PS51257">
    <property type="entry name" value="PROKAR_LIPOPROTEIN"/>
    <property type="match status" value="1"/>
</dbReference>
<dbReference type="Proteomes" id="UP000199228">
    <property type="component" value="Unassembled WGS sequence"/>
</dbReference>
<feature type="chain" id="PRO_5038522201" evidence="1">
    <location>
        <begin position="20"/>
        <end position="172"/>
    </location>
</feature>
<dbReference type="EMBL" id="FMXR01000007">
    <property type="protein sequence ID" value="SDB13640.1"/>
    <property type="molecule type" value="Genomic_DNA"/>
</dbReference>
<feature type="signal peptide" evidence="1">
    <location>
        <begin position="1"/>
        <end position="19"/>
    </location>
</feature>
<dbReference type="STRING" id="1732.SAMN02910417_01047"/>
<keyword evidence="3" id="KW-1185">Reference proteome</keyword>
<sequence length="172" mass="19355">MMKKRIVYPLIAVSLLAGCGNISSTTVEQETSEQNDSIEISETEAKVAESEIQDKDEPWREAYLDYLTSDDDLINYGDSFTYTLIYLDDNDIPEIFIDSGVEAGGQMIATYYDGKVTEQHFSRIGSQYIEKTGLVYTNTGHMDYYPLSITKLENGEFTVLGSGIAYMTDEDR</sequence>
<protein>
    <submittedName>
        <fullName evidence="2">Uncharacterized protein</fullName>
    </submittedName>
</protein>
<reference evidence="2 3" key="1">
    <citation type="submission" date="2016-10" db="EMBL/GenBank/DDBJ databases">
        <authorList>
            <person name="de Groot N.N."/>
        </authorList>
    </citation>
    <scope>NUCLEOTIDE SEQUENCE [LARGE SCALE GENOMIC DNA]</scope>
    <source>
        <strain evidence="2 3">DSM 3217</strain>
    </source>
</reference>
<organism evidence="2 3">
    <name type="scientific">Eubacterium oxidoreducens</name>
    <dbReference type="NCBI Taxonomy" id="1732"/>
    <lineage>
        <taxon>Bacteria</taxon>
        <taxon>Bacillati</taxon>
        <taxon>Bacillota</taxon>
        <taxon>Clostridia</taxon>
        <taxon>Eubacteriales</taxon>
        <taxon>Eubacteriaceae</taxon>
        <taxon>Eubacterium</taxon>
    </lineage>
</organism>
<evidence type="ECO:0000313" key="3">
    <source>
        <dbReference type="Proteomes" id="UP000199228"/>
    </source>
</evidence>
<dbReference type="AlphaFoldDB" id="A0A1G6AZ30"/>
<dbReference type="OrthoDB" id="2036155at2"/>
<proteinExistence type="predicted"/>
<keyword evidence="1" id="KW-0732">Signal</keyword>
<evidence type="ECO:0000313" key="2">
    <source>
        <dbReference type="EMBL" id="SDB13640.1"/>
    </source>
</evidence>
<gene>
    <name evidence="2" type="ORF">SAMN02910417_01047</name>
</gene>
<name>A0A1G6AZ30_EUBOX</name>
<accession>A0A1G6AZ30</accession>
<evidence type="ECO:0000256" key="1">
    <source>
        <dbReference type="SAM" id="SignalP"/>
    </source>
</evidence>